<evidence type="ECO:0000313" key="2">
    <source>
        <dbReference type="EMBL" id="RHZ11395.1"/>
    </source>
</evidence>
<protein>
    <recommendedName>
        <fullName evidence="4">BZIP domain-containing protein</fullName>
    </recommendedName>
</protein>
<dbReference type="Proteomes" id="UP000285430">
    <property type="component" value="Unassembled WGS sequence"/>
</dbReference>
<dbReference type="AlphaFoldDB" id="A0A418EDW8"/>
<feature type="compositionally biased region" description="Low complexity" evidence="1">
    <location>
        <begin position="15"/>
        <end position="27"/>
    </location>
</feature>
<organism evidence="2 3">
    <name type="scientific">Aphanomyces astaci</name>
    <name type="common">Crayfish plague agent</name>
    <dbReference type="NCBI Taxonomy" id="112090"/>
    <lineage>
        <taxon>Eukaryota</taxon>
        <taxon>Sar</taxon>
        <taxon>Stramenopiles</taxon>
        <taxon>Oomycota</taxon>
        <taxon>Saprolegniomycetes</taxon>
        <taxon>Saprolegniales</taxon>
        <taxon>Verrucalvaceae</taxon>
        <taxon>Aphanomyces</taxon>
    </lineage>
</organism>
<dbReference type="VEuPathDB" id="FungiDB:H257_14473"/>
<evidence type="ECO:0008006" key="4">
    <source>
        <dbReference type="Google" id="ProtNLM"/>
    </source>
</evidence>
<feature type="compositionally biased region" description="Basic residues" evidence="1">
    <location>
        <begin position="41"/>
        <end position="53"/>
    </location>
</feature>
<comment type="caution">
    <text evidence="2">The sequence shown here is derived from an EMBL/GenBank/DDBJ whole genome shotgun (WGS) entry which is preliminary data.</text>
</comment>
<dbReference type="EMBL" id="QUTH01004971">
    <property type="protein sequence ID" value="RHZ11395.1"/>
    <property type="molecule type" value="Genomic_DNA"/>
</dbReference>
<gene>
    <name evidence="2" type="ORF">DYB37_010791</name>
</gene>
<feature type="region of interest" description="Disordered" evidence="1">
    <location>
        <begin position="1"/>
        <end position="53"/>
    </location>
</feature>
<evidence type="ECO:0000313" key="3">
    <source>
        <dbReference type="Proteomes" id="UP000285430"/>
    </source>
</evidence>
<name>A0A418EDW8_APHAT</name>
<reference evidence="2 3" key="1">
    <citation type="submission" date="2018-08" db="EMBL/GenBank/DDBJ databases">
        <title>Aphanomyces genome sequencing and annotation.</title>
        <authorList>
            <person name="Minardi D."/>
            <person name="Oidtmann B."/>
            <person name="Van Der Giezen M."/>
            <person name="Studholme D.J."/>
        </authorList>
    </citation>
    <scope>NUCLEOTIDE SEQUENCE [LARGE SCALE GENOMIC DNA]</scope>
    <source>
        <strain evidence="2 3">Da</strain>
    </source>
</reference>
<accession>A0A418EDW8</accession>
<sequence>MSSTHTTSHDHLHGGDSSSSNSGISVNNDKRHPSSMIEARRARRRHRSKINQRKYRAWQRTANNQLQHDVNELQIHTKRLESHVLALYNGERFHAEESSVQEYFRLFSAGFDRSERQLTFLRFFFTPNVWCLGQHGGVDKVIDLWERITATFASLRVEYQHITGMFSLADEVSIQAKVLAHLKMAPSAMDVVFPNVVMRRPDLARKLKGQVLVLPLHVTFIFDATKRVVRVDVDADVFSALLAHLESVHDVAVALDGANFRLDAMHHNKKEHGVP</sequence>
<evidence type="ECO:0000256" key="1">
    <source>
        <dbReference type="SAM" id="MobiDB-lite"/>
    </source>
</evidence>
<proteinExistence type="predicted"/>